<dbReference type="SMART" id="SM00855">
    <property type="entry name" value="PGAM"/>
    <property type="match status" value="1"/>
</dbReference>
<evidence type="ECO:0000256" key="1">
    <source>
        <dbReference type="ARBA" id="ARBA00004496"/>
    </source>
</evidence>
<dbReference type="Proteomes" id="UP000030746">
    <property type="component" value="Unassembled WGS sequence"/>
</dbReference>
<evidence type="ECO:0000313" key="7">
    <source>
        <dbReference type="Proteomes" id="UP000030746"/>
    </source>
</evidence>
<name>V4ATZ2_LOTGI</name>
<dbReference type="Gene3D" id="2.30.30.40">
    <property type="entry name" value="SH3 Domains"/>
    <property type="match status" value="1"/>
</dbReference>
<dbReference type="Gene3D" id="1.10.8.10">
    <property type="entry name" value="DNA helicase RuvA subunit, C-terminal domain"/>
    <property type="match status" value="1"/>
</dbReference>
<dbReference type="PANTHER" id="PTHR16469">
    <property type="entry name" value="UBIQUITIN-ASSOCIATED AND SH3 DOMAIN-CONTAINING BA-RELATED"/>
    <property type="match status" value="1"/>
</dbReference>
<dbReference type="CDD" id="cd07067">
    <property type="entry name" value="HP_PGM_like"/>
    <property type="match status" value="1"/>
</dbReference>
<dbReference type="CDD" id="cd14301">
    <property type="entry name" value="UBA_UBS3B"/>
    <property type="match status" value="1"/>
</dbReference>
<dbReference type="FunFam" id="1.10.8.10:FF:000053">
    <property type="entry name" value="Ubiquitin-associated and SH3 domain-containing, A"/>
    <property type="match status" value="1"/>
</dbReference>
<feature type="domain" description="UBA" evidence="5">
    <location>
        <begin position="21"/>
        <end position="63"/>
    </location>
</feature>
<sequence length="712" mass="81659">MAAVAVPPRSFNKHGNKSHTPKNEKDSLEILMQMGFPENRALKSLASTGDKGVQLASDWLLSHVNDITLDEKVDRDYILYLCPVGGLQAELNAFWEKSQNLCGWNGAHAYFPHVTLCGFFKVSDNKLKFLTNAFSNLEAKIQNLPPTLKLEFFAQTSFIGLFIGGEYYDILKKLVEEFAAEVKKGGVDILEFSGIIMEPPKKQFHISCAYQYTPEHHDTLCKLAHEIHLNCDTRWDLRLYSRDPKVGKFEVRKVLRPYQPKMMDELELVIGDYILIDPSEVSNSADSWYNGVLWSTGVHGAFPGTFTKRTAETWTWTLHKTLFEEETCQIMDGKYVGTCKKHETIYLDLCFNQIGEQQPLKLEEKNLILSVSFTKTQSLENLFTITWIITHNFDETILRQFRSIPLKFKEKSVEERNGIVGNLFHTASDPVYAKVHKDKKHKHVRNLFVMRHGERIDFCFGRDWTENVFDEDGKYHRNNLNLPKTMYKRKNHLEYIRDSPLSETGKHQARLTGAAFREENVSVSHIFASPALRCVETAQAFLEGLICFSGGHLKICIEPSLFEYLGWYHPIIPIWMKPEELHKQGFKINTGYTPFLAIKDMNLDESIQECYDRTANFSRFVVKKLPPDGGNILLVAHAGSLDMCTHQLCGLNAKSATDFHLQLTSIPYCGLCMVQEDMEAKKWIMKEPPIPSLIHGSNRSFDYKLLQANFQK</sequence>
<dbReference type="GeneID" id="20231165"/>
<dbReference type="GO" id="GO:0005737">
    <property type="term" value="C:cytoplasm"/>
    <property type="evidence" value="ECO:0007669"/>
    <property type="project" value="UniProtKB-SubCell"/>
</dbReference>
<organism evidence="6 7">
    <name type="scientific">Lottia gigantea</name>
    <name type="common">Giant owl limpet</name>
    <dbReference type="NCBI Taxonomy" id="225164"/>
    <lineage>
        <taxon>Eukaryota</taxon>
        <taxon>Metazoa</taxon>
        <taxon>Spiralia</taxon>
        <taxon>Lophotrochozoa</taxon>
        <taxon>Mollusca</taxon>
        <taxon>Gastropoda</taxon>
        <taxon>Patellogastropoda</taxon>
        <taxon>Lottioidea</taxon>
        <taxon>Lottiidae</taxon>
        <taxon>Lottia</taxon>
    </lineage>
</organism>
<dbReference type="AlphaFoldDB" id="V4ATZ2"/>
<dbReference type="InterPro" id="IPR009060">
    <property type="entry name" value="UBA-like_sf"/>
</dbReference>
<dbReference type="EMBL" id="KB201305">
    <property type="protein sequence ID" value="ESO97246.1"/>
    <property type="molecule type" value="Genomic_DNA"/>
</dbReference>
<dbReference type="HOGENOM" id="CLU_016516_1_0_1"/>
<dbReference type="OrthoDB" id="414418at2759"/>
<dbReference type="Pfam" id="PF00300">
    <property type="entry name" value="His_Phos_1"/>
    <property type="match status" value="1"/>
</dbReference>
<gene>
    <name evidence="6" type="ORF">LOTGIDRAFT_114998</name>
</gene>
<accession>V4ATZ2</accession>
<evidence type="ECO:0000256" key="2">
    <source>
        <dbReference type="ARBA" id="ARBA00022443"/>
    </source>
</evidence>
<dbReference type="SUPFAM" id="SSF46934">
    <property type="entry name" value="UBA-like"/>
    <property type="match status" value="1"/>
</dbReference>
<dbReference type="PROSITE" id="PS50030">
    <property type="entry name" value="UBA"/>
    <property type="match status" value="1"/>
</dbReference>
<dbReference type="InterPro" id="IPR029033">
    <property type="entry name" value="His_PPase_superfam"/>
</dbReference>
<evidence type="ECO:0000313" key="6">
    <source>
        <dbReference type="EMBL" id="ESO97246.1"/>
    </source>
</evidence>
<keyword evidence="7" id="KW-1185">Reference proteome</keyword>
<dbReference type="SUPFAM" id="SSF50044">
    <property type="entry name" value="SH3-domain"/>
    <property type="match status" value="1"/>
</dbReference>
<dbReference type="InterPro" id="IPR051710">
    <property type="entry name" value="Phosphatase_SH3-domain"/>
</dbReference>
<comment type="subcellular location">
    <subcellularLocation>
        <location evidence="1">Cytoplasm</location>
    </subcellularLocation>
</comment>
<dbReference type="InterPro" id="IPR036028">
    <property type="entry name" value="SH3-like_dom_sf"/>
</dbReference>
<feature type="compositionally biased region" description="Basic residues" evidence="4">
    <location>
        <begin position="11"/>
        <end position="20"/>
    </location>
</feature>
<dbReference type="Pfam" id="PF22562">
    <property type="entry name" value="UBA_7"/>
    <property type="match status" value="1"/>
</dbReference>
<evidence type="ECO:0000256" key="4">
    <source>
        <dbReference type="SAM" id="MobiDB-lite"/>
    </source>
</evidence>
<dbReference type="RefSeq" id="XP_009051854.1">
    <property type="nucleotide sequence ID" value="XM_009053606.1"/>
</dbReference>
<dbReference type="PANTHER" id="PTHR16469:SF27">
    <property type="entry name" value="UBIQUITIN-ASSOCIATED AND SH3 DOMAIN-CONTAINING BA-RELATED"/>
    <property type="match status" value="1"/>
</dbReference>
<keyword evidence="2" id="KW-0728">SH3 domain</keyword>
<protein>
    <recommendedName>
        <fullName evidence="5">UBA domain-containing protein</fullName>
    </recommendedName>
</protein>
<dbReference type="STRING" id="225164.V4ATZ2"/>
<evidence type="ECO:0000259" key="5">
    <source>
        <dbReference type="PROSITE" id="PS50030"/>
    </source>
</evidence>
<dbReference type="Gene3D" id="3.40.50.1240">
    <property type="entry name" value="Phosphoglycerate mutase-like"/>
    <property type="match status" value="1"/>
</dbReference>
<dbReference type="InterPro" id="IPR013078">
    <property type="entry name" value="His_Pase_superF_clade-1"/>
</dbReference>
<dbReference type="SMART" id="SM00165">
    <property type="entry name" value="UBA"/>
    <property type="match status" value="1"/>
</dbReference>
<keyword evidence="3" id="KW-0963">Cytoplasm</keyword>
<dbReference type="SUPFAM" id="SSF53254">
    <property type="entry name" value="Phosphoglycerate mutase-like"/>
    <property type="match status" value="1"/>
</dbReference>
<dbReference type="CTD" id="20231165"/>
<dbReference type="KEGG" id="lgi:LOTGIDRAFT_114998"/>
<reference evidence="6 7" key="1">
    <citation type="journal article" date="2013" name="Nature">
        <title>Insights into bilaterian evolution from three spiralian genomes.</title>
        <authorList>
            <person name="Simakov O."/>
            <person name="Marletaz F."/>
            <person name="Cho S.J."/>
            <person name="Edsinger-Gonzales E."/>
            <person name="Havlak P."/>
            <person name="Hellsten U."/>
            <person name="Kuo D.H."/>
            <person name="Larsson T."/>
            <person name="Lv J."/>
            <person name="Arendt D."/>
            <person name="Savage R."/>
            <person name="Osoegawa K."/>
            <person name="de Jong P."/>
            <person name="Grimwood J."/>
            <person name="Chapman J.A."/>
            <person name="Shapiro H."/>
            <person name="Aerts A."/>
            <person name="Otillar R.P."/>
            <person name="Terry A.Y."/>
            <person name="Boore J.L."/>
            <person name="Grigoriev I.V."/>
            <person name="Lindberg D.R."/>
            <person name="Seaver E.C."/>
            <person name="Weisblat D.A."/>
            <person name="Putnam N.H."/>
            <person name="Rokhsar D.S."/>
        </authorList>
    </citation>
    <scope>NUCLEOTIDE SEQUENCE [LARGE SCALE GENOMIC DNA]</scope>
</reference>
<proteinExistence type="predicted"/>
<dbReference type="OMA" id="NMPKEIP"/>
<feature type="region of interest" description="Disordered" evidence="4">
    <location>
        <begin position="1"/>
        <end position="24"/>
    </location>
</feature>
<evidence type="ECO:0000256" key="3">
    <source>
        <dbReference type="ARBA" id="ARBA00022490"/>
    </source>
</evidence>
<dbReference type="InterPro" id="IPR015940">
    <property type="entry name" value="UBA"/>
</dbReference>